<evidence type="ECO:0000256" key="2">
    <source>
        <dbReference type="ARBA" id="ARBA00022475"/>
    </source>
</evidence>
<evidence type="ECO:0000256" key="5">
    <source>
        <dbReference type="ARBA" id="ARBA00022692"/>
    </source>
</evidence>
<gene>
    <name evidence="10" type="ordered locus">Tcur_4188</name>
</gene>
<keyword evidence="7 8" id="KW-0472">Membrane</keyword>
<keyword evidence="6 8" id="KW-1133">Transmembrane helix</keyword>
<evidence type="ECO:0000256" key="6">
    <source>
        <dbReference type="ARBA" id="ARBA00022989"/>
    </source>
</evidence>
<comment type="subcellular location">
    <subcellularLocation>
        <location evidence="1">Cell membrane</location>
        <topology evidence="1">Multi-pass membrane protein</topology>
    </subcellularLocation>
</comment>
<keyword evidence="2" id="KW-1003">Cell membrane</keyword>
<proteinExistence type="predicted"/>
<feature type="transmembrane region" description="Helical" evidence="8">
    <location>
        <begin position="206"/>
        <end position="229"/>
    </location>
</feature>
<dbReference type="RefSeq" id="WP_012854498.1">
    <property type="nucleotide sequence ID" value="NC_013510.1"/>
</dbReference>
<feature type="transmembrane region" description="Helical" evidence="8">
    <location>
        <begin position="249"/>
        <end position="269"/>
    </location>
</feature>
<dbReference type="Pfam" id="PF13231">
    <property type="entry name" value="PMT_2"/>
    <property type="match status" value="1"/>
</dbReference>
<dbReference type="eggNOG" id="COG1807">
    <property type="taxonomic scope" value="Bacteria"/>
</dbReference>
<organism evidence="10 11">
    <name type="scientific">Thermomonospora curvata (strain ATCC 19995 / DSM 43183 / JCM 3096 / KCTC 9072 / NBRC 15933 / NCIMB 10081 / Henssen B9)</name>
    <dbReference type="NCBI Taxonomy" id="471852"/>
    <lineage>
        <taxon>Bacteria</taxon>
        <taxon>Bacillati</taxon>
        <taxon>Actinomycetota</taxon>
        <taxon>Actinomycetes</taxon>
        <taxon>Streptosporangiales</taxon>
        <taxon>Thermomonosporaceae</taxon>
        <taxon>Thermomonospora</taxon>
    </lineage>
</organism>
<feature type="transmembrane region" description="Helical" evidence="8">
    <location>
        <begin position="349"/>
        <end position="365"/>
    </location>
</feature>
<feature type="transmembrane region" description="Helical" evidence="8">
    <location>
        <begin position="90"/>
        <end position="107"/>
    </location>
</feature>
<sequence length="504" mass="53764">MGWTAAPSRRRDRVSRALLLTILLMQALLSLRLRNAVSPDEALLLNTGRQYLDRMREGTAITEADTASSYLHPMVAAAIDGLAGPAGARLFSLLCLLGATAALYSLARRLFNERVALFTAASFAVVEPTLFLGNFVSPDPPAIFMLALAGRLAARLDRSPAWHVLLVAPAAALAVLISPTAVLLLPAVVLLAVLVAGRGHGPGRSLGWGAGLVAVLGATLAAAAVGVGMPVAPDPAATGTDAPQTVLRTAASLGGLLFLLAVLGTIFYTHRDRMGEAPILPDERPSPSRAWRLALGTVLSGAALAVPGYALLQHTSADLHRQLGYGLLLAAPMAGVGIARIIGPHFRNLQLGIAAWIALLLFGMAQSERFYYEWMDYRPVADALRPLVGPQGRYLSPSPELPAYYLGSRTEREQWADPQELTYTDRRGRTLQGTAAFLAAVRERHFDIVVLGGLTAPDPRQRAAVVTGRRYYMAVEIPFSVGSRSGRYEIWVKQDTGPPARSPS</sequence>
<accession>D1A262</accession>
<feature type="transmembrane region" description="Helical" evidence="8">
    <location>
        <begin position="161"/>
        <end position="194"/>
    </location>
</feature>
<feature type="transmembrane region" description="Helical" evidence="8">
    <location>
        <begin position="290"/>
        <end position="311"/>
    </location>
</feature>
<evidence type="ECO:0000313" key="11">
    <source>
        <dbReference type="Proteomes" id="UP000001918"/>
    </source>
</evidence>
<dbReference type="OrthoDB" id="4909654at2"/>
<dbReference type="Proteomes" id="UP000001918">
    <property type="component" value="Chromosome"/>
</dbReference>
<dbReference type="GO" id="GO:0009103">
    <property type="term" value="P:lipopolysaccharide biosynthetic process"/>
    <property type="evidence" value="ECO:0007669"/>
    <property type="project" value="UniProtKB-ARBA"/>
</dbReference>
<dbReference type="HOGENOM" id="CLU_537375_0_0_11"/>
<evidence type="ECO:0000256" key="3">
    <source>
        <dbReference type="ARBA" id="ARBA00022676"/>
    </source>
</evidence>
<protein>
    <recommendedName>
        <fullName evidence="9">Glycosyltransferase RgtA/B/C/D-like domain-containing protein</fullName>
    </recommendedName>
</protein>
<dbReference type="KEGG" id="tcu:Tcur_4188"/>
<reference evidence="10 11" key="1">
    <citation type="journal article" date="2011" name="Stand. Genomic Sci.">
        <title>Complete genome sequence of Thermomonospora curvata type strain (B9).</title>
        <authorList>
            <person name="Chertkov O."/>
            <person name="Sikorski J."/>
            <person name="Nolan M."/>
            <person name="Lapidus A."/>
            <person name="Lucas S."/>
            <person name="Del Rio T.G."/>
            <person name="Tice H."/>
            <person name="Cheng J.F."/>
            <person name="Goodwin L."/>
            <person name="Pitluck S."/>
            <person name="Liolios K."/>
            <person name="Ivanova N."/>
            <person name="Mavromatis K."/>
            <person name="Mikhailova N."/>
            <person name="Ovchinnikova G."/>
            <person name="Pati A."/>
            <person name="Chen A."/>
            <person name="Palaniappan K."/>
            <person name="Djao O.D."/>
            <person name="Land M."/>
            <person name="Hauser L."/>
            <person name="Chang Y.J."/>
            <person name="Jeffries C.D."/>
            <person name="Brettin T."/>
            <person name="Han C."/>
            <person name="Detter J.C."/>
            <person name="Rohde M."/>
            <person name="Goker M."/>
            <person name="Woyke T."/>
            <person name="Bristow J."/>
            <person name="Eisen J.A."/>
            <person name="Markowitz V."/>
            <person name="Hugenholtz P."/>
            <person name="Klenk H.P."/>
            <person name="Kyrpides N.C."/>
        </authorList>
    </citation>
    <scope>NUCLEOTIDE SEQUENCE [LARGE SCALE GENOMIC DNA]</scope>
    <source>
        <strain evidence="11">ATCC 19995 / DSM 43183 / JCM 3096 / KCTC 9072 / NBRC 15933 / NCIMB 10081 / Henssen B9</strain>
    </source>
</reference>
<evidence type="ECO:0000256" key="8">
    <source>
        <dbReference type="SAM" id="Phobius"/>
    </source>
</evidence>
<evidence type="ECO:0000313" key="10">
    <source>
        <dbReference type="EMBL" id="ACY99715.1"/>
    </source>
</evidence>
<dbReference type="InterPro" id="IPR038731">
    <property type="entry name" value="RgtA/B/C-like"/>
</dbReference>
<feature type="transmembrane region" description="Helical" evidence="8">
    <location>
        <begin position="114"/>
        <end position="136"/>
    </location>
</feature>
<keyword evidence="5 8" id="KW-0812">Transmembrane</keyword>
<keyword evidence="4" id="KW-0808">Transferase</keyword>
<feature type="transmembrane region" description="Helical" evidence="8">
    <location>
        <begin position="323"/>
        <end position="342"/>
    </location>
</feature>
<feature type="domain" description="Glycosyltransferase RgtA/B/C/D-like" evidence="9">
    <location>
        <begin position="87"/>
        <end position="214"/>
    </location>
</feature>
<dbReference type="PANTHER" id="PTHR33908">
    <property type="entry name" value="MANNOSYLTRANSFERASE YKCB-RELATED"/>
    <property type="match status" value="1"/>
</dbReference>
<name>D1A262_THECD</name>
<evidence type="ECO:0000256" key="7">
    <source>
        <dbReference type="ARBA" id="ARBA00023136"/>
    </source>
</evidence>
<dbReference type="GO" id="GO:0016763">
    <property type="term" value="F:pentosyltransferase activity"/>
    <property type="evidence" value="ECO:0007669"/>
    <property type="project" value="TreeGrafter"/>
</dbReference>
<dbReference type="AlphaFoldDB" id="D1A262"/>
<dbReference type="PANTHER" id="PTHR33908:SF11">
    <property type="entry name" value="MEMBRANE PROTEIN"/>
    <property type="match status" value="1"/>
</dbReference>
<evidence type="ECO:0000256" key="1">
    <source>
        <dbReference type="ARBA" id="ARBA00004651"/>
    </source>
</evidence>
<keyword evidence="3" id="KW-0328">Glycosyltransferase</keyword>
<dbReference type="InterPro" id="IPR050297">
    <property type="entry name" value="LipidA_mod_glycosyltrf_83"/>
</dbReference>
<dbReference type="EMBL" id="CP001738">
    <property type="protein sequence ID" value="ACY99715.1"/>
    <property type="molecule type" value="Genomic_DNA"/>
</dbReference>
<evidence type="ECO:0000256" key="4">
    <source>
        <dbReference type="ARBA" id="ARBA00022679"/>
    </source>
</evidence>
<evidence type="ECO:0000259" key="9">
    <source>
        <dbReference type="Pfam" id="PF13231"/>
    </source>
</evidence>
<dbReference type="GO" id="GO:0005886">
    <property type="term" value="C:plasma membrane"/>
    <property type="evidence" value="ECO:0007669"/>
    <property type="project" value="UniProtKB-SubCell"/>
</dbReference>
<keyword evidence="11" id="KW-1185">Reference proteome</keyword>